<accession>A0AA94HJZ7</accession>
<evidence type="ECO:0000256" key="1">
    <source>
        <dbReference type="ARBA" id="ARBA00004651"/>
    </source>
</evidence>
<comment type="caution">
    <text evidence="10">The sequence shown here is derived from an EMBL/GenBank/DDBJ whole genome shotgun (WGS) entry which is preliminary data.</text>
</comment>
<sequence>MTFLLITLAAAVITFIASRVVLRLALKHGIHPPVRERDVHSRPTPRLGGVAMCIGMLGAFGIATLIPSLAGVFAEPIRIWTLLGAALAITVIGVLDDLFDLDWMLKLGAQILVATGVAVFGVQIVSLPIAGLTVPSATMAIVLTVLIIVLVMNALNFIDGLDGLVTGTTIIGSAAFFGYIWMISQNFAQQNAYFSLASLITAVIVGVCLGFLPVNWHPARMFMGDGGALMLGLLTAASAIAVTGQIDIGTMGGRSQILPAFIPVLLPLAILLLPLTDFVLAVVRRVINGNSPFAADRKHLHHRLLDMGHSHLGAVLIFYAWTAVVSIGCLLFLIWPWWVVVGVMLAGFLVCALLTAAPVGKRIWRTFLRVMRERRGTRGKMAADATTLADTSAETPIPRGDIR</sequence>
<feature type="transmembrane region" description="Helical" evidence="9">
    <location>
        <begin position="137"/>
        <end position="157"/>
    </location>
</feature>
<feature type="transmembrane region" description="Helical" evidence="9">
    <location>
        <begin position="164"/>
        <end position="182"/>
    </location>
</feature>
<dbReference type="GO" id="GO:0044038">
    <property type="term" value="P:cell wall macromolecule biosynthetic process"/>
    <property type="evidence" value="ECO:0007669"/>
    <property type="project" value="TreeGrafter"/>
</dbReference>
<feature type="transmembrane region" description="Helical" evidence="9">
    <location>
        <begin position="341"/>
        <end position="364"/>
    </location>
</feature>
<comment type="subcellular location">
    <subcellularLocation>
        <location evidence="1">Cell membrane</location>
        <topology evidence="1">Multi-pass membrane protein</topology>
    </subcellularLocation>
</comment>
<feature type="transmembrane region" description="Helical" evidence="9">
    <location>
        <begin position="47"/>
        <end position="73"/>
    </location>
</feature>
<keyword evidence="4 9" id="KW-0812">Transmembrane</keyword>
<dbReference type="CDD" id="cd06853">
    <property type="entry name" value="GT_WecA_like"/>
    <property type="match status" value="1"/>
</dbReference>
<feature type="transmembrane region" description="Helical" evidence="9">
    <location>
        <begin position="6"/>
        <end position="26"/>
    </location>
</feature>
<feature type="compositionally biased region" description="Low complexity" evidence="8">
    <location>
        <begin position="382"/>
        <end position="395"/>
    </location>
</feature>
<reference evidence="10 11" key="1">
    <citation type="submission" date="2016-10" db="EMBL/GenBank/DDBJ databases">
        <authorList>
            <person name="Varghese N."/>
            <person name="Submissions S."/>
        </authorList>
    </citation>
    <scope>NUCLEOTIDE SEQUENCE [LARGE SCALE GENOMIC DNA]</scope>
    <source>
        <strain evidence="10 11">IAM 15147</strain>
    </source>
</reference>
<feature type="transmembrane region" description="Helical" evidence="9">
    <location>
        <begin position="260"/>
        <end position="283"/>
    </location>
</feature>
<dbReference type="PROSITE" id="PS01348">
    <property type="entry name" value="MRAY_2"/>
    <property type="match status" value="1"/>
</dbReference>
<gene>
    <name evidence="10" type="ORF">SAMN04487783_0197</name>
</gene>
<evidence type="ECO:0000256" key="5">
    <source>
        <dbReference type="ARBA" id="ARBA00022989"/>
    </source>
</evidence>
<keyword evidence="11" id="KW-1185">Reference proteome</keyword>
<feature type="binding site" evidence="7">
    <location>
        <position position="225"/>
    </location>
    <ligand>
        <name>Mg(2+)</name>
        <dbReference type="ChEBI" id="CHEBI:18420"/>
    </ligand>
</feature>
<dbReference type="EMBL" id="FOZN01000001">
    <property type="protein sequence ID" value="SFR98208.1"/>
    <property type="molecule type" value="Genomic_DNA"/>
</dbReference>
<dbReference type="GO" id="GO:0005886">
    <property type="term" value="C:plasma membrane"/>
    <property type="evidence" value="ECO:0007669"/>
    <property type="project" value="UniProtKB-SubCell"/>
</dbReference>
<evidence type="ECO:0000256" key="6">
    <source>
        <dbReference type="ARBA" id="ARBA00023136"/>
    </source>
</evidence>
<evidence type="ECO:0000256" key="3">
    <source>
        <dbReference type="ARBA" id="ARBA00022679"/>
    </source>
</evidence>
<dbReference type="GO" id="GO:0016780">
    <property type="term" value="F:phosphotransferase activity, for other substituted phosphate groups"/>
    <property type="evidence" value="ECO:0007669"/>
    <property type="project" value="InterPro"/>
</dbReference>
<dbReference type="PANTHER" id="PTHR22926">
    <property type="entry name" value="PHOSPHO-N-ACETYLMURAMOYL-PENTAPEPTIDE-TRANSFERASE"/>
    <property type="match status" value="1"/>
</dbReference>
<dbReference type="InterPro" id="IPR000715">
    <property type="entry name" value="Glycosyl_transferase_4"/>
</dbReference>
<evidence type="ECO:0000256" key="7">
    <source>
        <dbReference type="PIRSR" id="PIRSR600715-1"/>
    </source>
</evidence>
<organism evidence="10 11">
    <name type="scientific">Agrococcus baldri</name>
    <dbReference type="NCBI Taxonomy" id="153730"/>
    <lineage>
        <taxon>Bacteria</taxon>
        <taxon>Bacillati</taxon>
        <taxon>Actinomycetota</taxon>
        <taxon>Actinomycetes</taxon>
        <taxon>Micrococcales</taxon>
        <taxon>Microbacteriaceae</taxon>
        <taxon>Agrococcus</taxon>
    </lineage>
</organism>
<keyword evidence="7" id="KW-0479">Metal-binding</keyword>
<dbReference type="GO" id="GO:0071555">
    <property type="term" value="P:cell wall organization"/>
    <property type="evidence" value="ECO:0007669"/>
    <property type="project" value="TreeGrafter"/>
</dbReference>
<feature type="transmembrane region" description="Helical" evidence="9">
    <location>
        <begin position="312"/>
        <end position="335"/>
    </location>
</feature>
<evidence type="ECO:0000313" key="10">
    <source>
        <dbReference type="EMBL" id="SFR98208.1"/>
    </source>
</evidence>
<evidence type="ECO:0000256" key="9">
    <source>
        <dbReference type="SAM" id="Phobius"/>
    </source>
</evidence>
<name>A0AA94HJZ7_9MICO</name>
<dbReference type="Proteomes" id="UP000198506">
    <property type="component" value="Unassembled WGS sequence"/>
</dbReference>
<keyword evidence="7" id="KW-0460">Magnesium</keyword>
<keyword evidence="5 9" id="KW-1133">Transmembrane helix</keyword>
<dbReference type="AlphaFoldDB" id="A0AA94HJZ7"/>
<dbReference type="RefSeq" id="WP_092915003.1">
    <property type="nucleotide sequence ID" value="NZ_FOZN01000001.1"/>
</dbReference>
<comment type="cofactor">
    <cofactor evidence="7">
        <name>Mg(2+)</name>
        <dbReference type="ChEBI" id="CHEBI:18420"/>
    </cofactor>
</comment>
<feature type="region of interest" description="Disordered" evidence="8">
    <location>
        <begin position="379"/>
        <end position="403"/>
    </location>
</feature>
<evidence type="ECO:0000256" key="8">
    <source>
        <dbReference type="SAM" id="MobiDB-lite"/>
    </source>
</evidence>
<dbReference type="InterPro" id="IPR018480">
    <property type="entry name" value="PNAcMuramoyl-5peptid_Trfase_CS"/>
</dbReference>
<dbReference type="Pfam" id="PF00953">
    <property type="entry name" value="Glycos_transf_4"/>
    <property type="match status" value="1"/>
</dbReference>
<dbReference type="PANTHER" id="PTHR22926:SF3">
    <property type="entry name" value="UNDECAPRENYL-PHOSPHATE ALPHA-N-ACETYLGLUCOSAMINYL 1-PHOSPHATE TRANSFERASE"/>
    <property type="match status" value="1"/>
</dbReference>
<protein>
    <submittedName>
        <fullName evidence="10">UDP-GlcNAc:undecaprenyl-phosphate GlcNAc-1-phosphate transferase</fullName>
    </submittedName>
</protein>
<evidence type="ECO:0000313" key="11">
    <source>
        <dbReference type="Proteomes" id="UP000198506"/>
    </source>
</evidence>
<feature type="transmembrane region" description="Helical" evidence="9">
    <location>
        <begin position="79"/>
        <end position="99"/>
    </location>
</feature>
<keyword evidence="6 9" id="KW-0472">Membrane</keyword>
<evidence type="ECO:0000256" key="2">
    <source>
        <dbReference type="ARBA" id="ARBA00022475"/>
    </source>
</evidence>
<dbReference type="GO" id="GO:0046872">
    <property type="term" value="F:metal ion binding"/>
    <property type="evidence" value="ECO:0007669"/>
    <property type="project" value="UniProtKB-KW"/>
</dbReference>
<dbReference type="GO" id="GO:0009103">
    <property type="term" value="P:lipopolysaccharide biosynthetic process"/>
    <property type="evidence" value="ECO:0007669"/>
    <property type="project" value="TreeGrafter"/>
</dbReference>
<keyword evidence="3 10" id="KW-0808">Transferase</keyword>
<keyword evidence="2" id="KW-1003">Cell membrane</keyword>
<feature type="transmembrane region" description="Helical" evidence="9">
    <location>
        <begin position="228"/>
        <end position="248"/>
    </location>
</feature>
<evidence type="ECO:0000256" key="4">
    <source>
        <dbReference type="ARBA" id="ARBA00022692"/>
    </source>
</evidence>
<feature type="transmembrane region" description="Helical" evidence="9">
    <location>
        <begin position="111"/>
        <end position="131"/>
    </location>
</feature>
<proteinExistence type="predicted"/>
<feature type="binding site" evidence="7">
    <location>
        <position position="156"/>
    </location>
    <ligand>
        <name>Mg(2+)</name>
        <dbReference type="ChEBI" id="CHEBI:18420"/>
    </ligand>
</feature>
<feature type="transmembrane region" description="Helical" evidence="9">
    <location>
        <begin position="194"/>
        <end position="216"/>
    </location>
</feature>